<reference evidence="4" key="2">
    <citation type="journal article" name="BMC Genomics">
        <title>New genome assemblies reveal patterns of domestication and adaptation across Brettanomyces (Dekkera) species.</title>
        <authorList>
            <person name="Roach M.J."/>
            <person name="Borneman A.R."/>
        </authorList>
    </citation>
    <scope>NUCLEOTIDE SEQUENCE</scope>
    <source>
        <strain evidence="4">UCD 2041</strain>
    </source>
</reference>
<dbReference type="InterPro" id="IPR000717">
    <property type="entry name" value="PCI_dom"/>
</dbReference>
<accession>A0A871R6F7</accession>
<dbReference type="PANTHER" id="PTHR10539:SF0">
    <property type="entry name" value="26S PROTEASOME NON-ATPASE REGULATORY SUBUNIT 13"/>
    <property type="match status" value="1"/>
</dbReference>
<reference evidence="4" key="1">
    <citation type="submission" date="2020-10" db="EMBL/GenBank/DDBJ databases">
        <authorList>
            <person name="Palmer J.M."/>
        </authorList>
    </citation>
    <scope>NUCLEOTIDE SEQUENCE</scope>
    <source>
        <strain evidence="4">UCD 2041</strain>
    </source>
</reference>
<keyword evidence="1" id="KW-0647">Proteasome</keyword>
<dbReference type="Pfam" id="PF01399">
    <property type="entry name" value="PCI"/>
    <property type="match status" value="1"/>
</dbReference>
<evidence type="ECO:0000259" key="2">
    <source>
        <dbReference type="PROSITE" id="PS50250"/>
    </source>
</evidence>
<dbReference type="GO" id="GO:0005198">
    <property type="term" value="F:structural molecule activity"/>
    <property type="evidence" value="ECO:0007669"/>
    <property type="project" value="TreeGrafter"/>
</dbReference>
<dbReference type="SMART" id="SM00088">
    <property type="entry name" value="PINT"/>
    <property type="match status" value="1"/>
</dbReference>
<dbReference type="PROSITE" id="PS50835">
    <property type="entry name" value="IG_LIKE"/>
    <property type="match status" value="1"/>
</dbReference>
<dbReference type="Pfam" id="PF22037">
    <property type="entry name" value="PSD13_N"/>
    <property type="match status" value="1"/>
</dbReference>
<dbReference type="AlphaFoldDB" id="A0A871R6F7"/>
<dbReference type="KEGG" id="bbrx:BRETT_004999"/>
<evidence type="ECO:0000259" key="3">
    <source>
        <dbReference type="PROSITE" id="PS50835"/>
    </source>
</evidence>
<evidence type="ECO:0000256" key="1">
    <source>
        <dbReference type="ARBA" id="ARBA00022942"/>
    </source>
</evidence>
<gene>
    <name evidence="4" type="ORF">BRETT_004999</name>
</gene>
<evidence type="ECO:0000313" key="4">
    <source>
        <dbReference type="EMBL" id="QOU20344.1"/>
    </source>
</evidence>
<dbReference type="EMBL" id="CP063135">
    <property type="protein sequence ID" value="QOU20344.1"/>
    <property type="molecule type" value="Genomic_DNA"/>
</dbReference>
<dbReference type="GO" id="GO:0008541">
    <property type="term" value="C:proteasome regulatory particle, lid subcomplex"/>
    <property type="evidence" value="ECO:0007669"/>
    <property type="project" value="TreeGrafter"/>
</dbReference>
<feature type="domain" description="Ig-like" evidence="3">
    <location>
        <begin position="314"/>
        <end position="409"/>
    </location>
</feature>
<name>A0A871R6F7_DEKBR</name>
<proteinExistence type="predicted"/>
<evidence type="ECO:0000313" key="5">
    <source>
        <dbReference type="Proteomes" id="UP000663131"/>
    </source>
</evidence>
<sequence length="409" mass="46900">MSDRMDIDSGDPLTTLITLREEIEPTDDADLIGAFYKLEDLYERKLWFQLSELLENDVYKNEHSEGIRLRLFENFIMSFGDKLNQLKLVQFLLLSIEQCTPEDSLEHLKMLRQKVTDYGLKESKKVVEEDINDNEVIQALIFVEVETARVKLEMGNIDEATAIMDECQKKIDKLTSSVDNRVNASYYGTNAKVMQINGDYSSYYYSSLLFLACIENIDELGDKEDIVRKICISGLLGDRIYNFGEIITHEIFKYLKDEWLKKLVIALNSGDLEVFEQIVSSGEIQKIPELSSHIEFLKQKVCIMALIEIVFNKPTNNKTVRYSEILKSIPALKDANDVEMMVMKCLSLGLIKGHINEVSSEVEINWIQPHTMTMEQIGHMQNKMTSGVIVSKSLAHTCQRRVKAYGCEV</sequence>
<protein>
    <recommendedName>
        <fullName evidence="6">PCI domain-containing protein</fullName>
    </recommendedName>
</protein>
<dbReference type="RefSeq" id="XP_041136837.1">
    <property type="nucleotide sequence ID" value="XM_041283485.1"/>
</dbReference>
<dbReference type="GeneID" id="64576922"/>
<dbReference type="InterPro" id="IPR054179">
    <property type="entry name" value="PSD13_N"/>
</dbReference>
<dbReference type="InterPro" id="IPR007110">
    <property type="entry name" value="Ig-like_dom"/>
</dbReference>
<dbReference type="GO" id="GO:0006511">
    <property type="term" value="P:ubiquitin-dependent protein catabolic process"/>
    <property type="evidence" value="ECO:0007669"/>
    <property type="project" value="TreeGrafter"/>
</dbReference>
<dbReference type="PANTHER" id="PTHR10539">
    <property type="entry name" value="26S PROTEASOME NON-ATPASE REGULATORY SUBUNIT 13"/>
    <property type="match status" value="1"/>
</dbReference>
<dbReference type="GO" id="GO:0005829">
    <property type="term" value="C:cytosol"/>
    <property type="evidence" value="ECO:0007669"/>
    <property type="project" value="TreeGrafter"/>
</dbReference>
<organism evidence="4 5">
    <name type="scientific">Dekkera bruxellensis</name>
    <name type="common">Brettanomyces custersii</name>
    <dbReference type="NCBI Taxonomy" id="5007"/>
    <lineage>
        <taxon>Eukaryota</taxon>
        <taxon>Fungi</taxon>
        <taxon>Dikarya</taxon>
        <taxon>Ascomycota</taxon>
        <taxon>Saccharomycotina</taxon>
        <taxon>Pichiomycetes</taxon>
        <taxon>Pichiales</taxon>
        <taxon>Pichiaceae</taxon>
        <taxon>Brettanomyces</taxon>
    </lineage>
</organism>
<evidence type="ECO:0008006" key="6">
    <source>
        <dbReference type="Google" id="ProtNLM"/>
    </source>
</evidence>
<dbReference type="InterPro" id="IPR035298">
    <property type="entry name" value="PSMD13"/>
</dbReference>
<dbReference type="OrthoDB" id="1093at2759"/>
<dbReference type="PROSITE" id="PS50250">
    <property type="entry name" value="PCI"/>
    <property type="match status" value="1"/>
</dbReference>
<feature type="domain" description="PCI" evidence="2">
    <location>
        <begin position="200"/>
        <end position="369"/>
    </location>
</feature>
<dbReference type="GO" id="GO:0005634">
    <property type="term" value="C:nucleus"/>
    <property type="evidence" value="ECO:0007669"/>
    <property type="project" value="TreeGrafter"/>
</dbReference>
<dbReference type="Proteomes" id="UP000663131">
    <property type="component" value="Chromosome 7"/>
</dbReference>